<proteinExistence type="predicted"/>
<name>A0ABR0LU15_9PEZI</name>
<accession>A0ABR0LU15</accession>
<feature type="compositionally biased region" description="Gly residues" evidence="1">
    <location>
        <begin position="64"/>
        <end position="78"/>
    </location>
</feature>
<reference evidence="2 3" key="1">
    <citation type="submission" date="2023-08" db="EMBL/GenBank/DDBJ databases">
        <title>Black Yeasts Isolated from many extreme environments.</title>
        <authorList>
            <person name="Coleine C."/>
            <person name="Stajich J.E."/>
            <person name="Selbmann L."/>
        </authorList>
    </citation>
    <scope>NUCLEOTIDE SEQUENCE [LARGE SCALE GENOMIC DNA]</scope>
    <source>
        <strain evidence="2 3">CCFEE 536</strain>
    </source>
</reference>
<evidence type="ECO:0000313" key="3">
    <source>
        <dbReference type="Proteomes" id="UP001357485"/>
    </source>
</evidence>
<feature type="compositionally biased region" description="Basic residues" evidence="1">
    <location>
        <begin position="40"/>
        <end position="52"/>
    </location>
</feature>
<feature type="region of interest" description="Disordered" evidence="1">
    <location>
        <begin position="25"/>
        <end position="95"/>
    </location>
</feature>
<sequence>PHPPLRGQARSPTLHRRLHDAFRRFGSLALPRARPPAPSPRRRRLHHRHARRANGAGATRGSAAEGGGAEGETEGQGGLLPLSDAREEEGACRGA</sequence>
<evidence type="ECO:0000313" key="2">
    <source>
        <dbReference type="EMBL" id="KAK5240352.1"/>
    </source>
</evidence>
<evidence type="ECO:0000256" key="1">
    <source>
        <dbReference type="SAM" id="MobiDB-lite"/>
    </source>
</evidence>
<dbReference type="EMBL" id="JAVRRA010011353">
    <property type="protein sequence ID" value="KAK5240352.1"/>
    <property type="molecule type" value="Genomic_DNA"/>
</dbReference>
<protein>
    <submittedName>
        <fullName evidence="2">Uncharacterized protein</fullName>
    </submittedName>
</protein>
<feature type="non-terminal residue" evidence="2">
    <location>
        <position position="1"/>
    </location>
</feature>
<feature type="compositionally biased region" description="Low complexity" evidence="1">
    <location>
        <begin position="53"/>
        <end position="63"/>
    </location>
</feature>
<organism evidence="2 3">
    <name type="scientific">Cryomyces antarcticus</name>
    <dbReference type="NCBI Taxonomy" id="329879"/>
    <lineage>
        <taxon>Eukaryota</taxon>
        <taxon>Fungi</taxon>
        <taxon>Dikarya</taxon>
        <taxon>Ascomycota</taxon>
        <taxon>Pezizomycotina</taxon>
        <taxon>Dothideomycetes</taxon>
        <taxon>Dothideomycetes incertae sedis</taxon>
        <taxon>Cryomyces</taxon>
    </lineage>
</organism>
<feature type="compositionally biased region" description="Basic and acidic residues" evidence="1">
    <location>
        <begin position="84"/>
        <end position="95"/>
    </location>
</feature>
<feature type="non-terminal residue" evidence="2">
    <location>
        <position position="95"/>
    </location>
</feature>
<comment type="caution">
    <text evidence="2">The sequence shown here is derived from an EMBL/GenBank/DDBJ whole genome shotgun (WGS) entry which is preliminary data.</text>
</comment>
<gene>
    <name evidence="2" type="ORF">LTR16_010752</name>
</gene>
<keyword evidence="3" id="KW-1185">Reference proteome</keyword>
<dbReference type="Proteomes" id="UP001357485">
    <property type="component" value="Unassembled WGS sequence"/>
</dbReference>